<dbReference type="Proteomes" id="UP001255856">
    <property type="component" value="Unassembled WGS sequence"/>
</dbReference>
<dbReference type="GO" id="GO:0005975">
    <property type="term" value="P:carbohydrate metabolic process"/>
    <property type="evidence" value="ECO:0007669"/>
    <property type="project" value="InterPro"/>
</dbReference>
<evidence type="ECO:0000256" key="1">
    <source>
        <dbReference type="SAM" id="Coils"/>
    </source>
</evidence>
<name>A0AAD9MMI5_PROWI</name>
<evidence type="ECO:0000259" key="3">
    <source>
        <dbReference type="Pfam" id="PF03033"/>
    </source>
</evidence>
<feature type="region of interest" description="Disordered" evidence="2">
    <location>
        <begin position="290"/>
        <end position="309"/>
    </location>
</feature>
<feature type="coiled-coil region" evidence="1">
    <location>
        <begin position="512"/>
        <end position="543"/>
    </location>
</feature>
<sequence>MGTRGDVQPFCALGQYLAERGWQVTMAAPAEFQEFVGNFKGLDFADIGRSIQKEVMETPEGQAMRTAGSLKIFKAARAFFNEGLFGFQSVLALCQYLRPTVLVLTSFIQLCGAAAIPEMLGLRTRLVLMHTIPMDLTDEFACPTAGWGLGARRGFGCLNSLSWYAGQKLVVERMYLPVAQKLVDAAAASLKVPAPTLDIRFGCEGRPTVYVYSPSILPKPADWGPHLHVVGAIFAPAHFSISPDVAARLARKQSLAVSRRLTAKVAGSEAGAAPGAPLTHALSIPTAAEMAGEGPEDGATPGAESGSAASDAIAAHPGTLATPEAIEEGRVARRATFAAPPTVERLSVLAPPSTTAPGDTLPPALSAFLDSAEEADLPVVYIGLGSMLATAFDAERIEEIMGMCKVVICQMAKTSRPIRAILHTTPEAAAGGAPGSPFFMLTQPVDHGALLARCQVAVHHGGAGTMHSVMLAGKPCICIPCIPMTDQRFWAEALIRHRVAPGPLLQIHNLSAAKLTKALNKVLDNLEEYRANAERLARRIYEENGIQGAAEVVEGEAALAATRG</sequence>
<comment type="caution">
    <text evidence="5">The sequence shown here is derived from an EMBL/GenBank/DDBJ whole genome shotgun (WGS) entry which is preliminary data.</text>
</comment>
<dbReference type="InterPro" id="IPR050426">
    <property type="entry name" value="Glycosyltransferase_28"/>
</dbReference>
<dbReference type="InterPro" id="IPR004276">
    <property type="entry name" value="GlycoTrans_28_N"/>
</dbReference>
<dbReference type="Pfam" id="PF03033">
    <property type="entry name" value="Glyco_transf_28"/>
    <property type="match status" value="1"/>
</dbReference>
<feature type="domain" description="Erythromycin biosynthesis protein CIII-like C-terminal" evidence="4">
    <location>
        <begin position="446"/>
        <end position="538"/>
    </location>
</feature>
<dbReference type="Pfam" id="PF06722">
    <property type="entry name" value="EryCIII-like_C"/>
    <property type="match status" value="1"/>
</dbReference>
<dbReference type="EMBL" id="JASFZW010000008">
    <property type="protein sequence ID" value="KAK2076996.1"/>
    <property type="molecule type" value="Genomic_DNA"/>
</dbReference>
<reference evidence="5" key="1">
    <citation type="submission" date="2021-01" db="EMBL/GenBank/DDBJ databases">
        <authorList>
            <person name="Eckstrom K.M.E."/>
        </authorList>
    </citation>
    <scope>NUCLEOTIDE SEQUENCE</scope>
    <source>
        <strain evidence="5">UVCC 0001</strain>
    </source>
</reference>
<dbReference type="PANTHER" id="PTHR48050:SF11">
    <property type="entry name" value="GLYCOSYLTRANSFERASE"/>
    <property type="match status" value="1"/>
</dbReference>
<accession>A0AAD9MMI5</accession>
<dbReference type="InterPro" id="IPR010610">
    <property type="entry name" value="EryCIII-like_C"/>
</dbReference>
<dbReference type="SUPFAM" id="SSF53756">
    <property type="entry name" value="UDP-Glycosyltransferase/glycogen phosphorylase"/>
    <property type="match status" value="2"/>
</dbReference>
<evidence type="ECO:0000313" key="5">
    <source>
        <dbReference type="EMBL" id="KAK2076996.1"/>
    </source>
</evidence>
<keyword evidence="6" id="KW-1185">Reference proteome</keyword>
<dbReference type="GO" id="GO:0035251">
    <property type="term" value="F:UDP-glucosyltransferase activity"/>
    <property type="evidence" value="ECO:0007669"/>
    <property type="project" value="UniProtKB-ARBA"/>
</dbReference>
<dbReference type="AlphaFoldDB" id="A0AAD9MMI5"/>
<evidence type="ECO:0008006" key="7">
    <source>
        <dbReference type="Google" id="ProtNLM"/>
    </source>
</evidence>
<evidence type="ECO:0000313" key="6">
    <source>
        <dbReference type="Proteomes" id="UP001255856"/>
    </source>
</evidence>
<feature type="domain" description="Glycosyltransferase family 28 N-terminal" evidence="3">
    <location>
        <begin position="2"/>
        <end position="77"/>
    </location>
</feature>
<dbReference type="PANTHER" id="PTHR48050">
    <property type="entry name" value="STEROL 3-BETA-GLUCOSYLTRANSFERASE"/>
    <property type="match status" value="1"/>
</dbReference>
<dbReference type="Gene3D" id="3.40.50.2000">
    <property type="entry name" value="Glycogen Phosphorylase B"/>
    <property type="match status" value="2"/>
</dbReference>
<gene>
    <name evidence="5" type="ORF">QBZ16_005224</name>
</gene>
<protein>
    <recommendedName>
        <fullName evidence="7">Sterol 3-beta-glucosyltransferase</fullName>
    </recommendedName>
</protein>
<evidence type="ECO:0000259" key="4">
    <source>
        <dbReference type="Pfam" id="PF06722"/>
    </source>
</evidence>
<evidence type="ECO:0000256" key="2">
    <source>
        <dbReference type="SAM" id="MobiDB-lite"/>
    </source>
</evidence>
<organism evidence="5 6">
    <name type="scientific">Prototheca wickerhamii</name>
    <dbReference type="NCBI Taxonomy" id="3111"/>
    <lineage>
        <taxon>Eukaryota</taxon>
        <taxon>Viridiplantae</taxon>
        <taxon>Chlorophyta</taxon>
        <taxon>core chlorophytes</taxon>
        <taxon>Trebouxiophyceae</taxon>
        <taxon>Chlorellales</taxon>
        <taxon>Chlorellaceae</taxon>
        <taxon>Prototheca</taxon>
    </lineage>
</organism>
<proteinExistence type="predicted"/>
<keyword evidence="1" id="KW-0175">Coiled coil</keyword>